<dbReference type="InterPro" id="IPR008979">
    <property type="entry name" value="Galactose-bd-like_sf"/>
</dbReference>
<dbReference type="GO" id="GO:0008239">
    <property type="term" value="F:dipeptidyl-peptidase activity"/>
    <property type="evidence" value="ECO:0007669"/>
    <property type="project" value="InterPro"/>
</dbReference>
<evidence type="ECO:0000259" key="2">
    <source>
        <dbReference type="SMART" id="SM00939"/>
    </source>
</evidence>
<accession>A0A1M7KGL2</accession>
<dbReference type="NCBIfam" id="TIGR00976">
    <property type="entry name" value="CocE_NonD"/>
    <property type="match status" value="1"/>
</dbReference>
<keyword evidence="1" id="KW-0378">Hydrolase</keyword>
<dbReference type="SMART" id="SM00939">
    <property type="entry name" value="PepX_C"/>
    <property type="match status" value="1"/>
</dbReference>
<dbReference type="AlphaFoldDB" id="A0A1M7KGL2"/>
<dbReference type="InterPro" id="IPR000383">
    <property type="entry name" value="Xaa-Pro-like_dom"/>
</dbReference>
<dbReference type="InterPro" id="IPR005674">
    <property type="entry name" value="CocE/Ser_esterase"/>
</dbReference>
<dbReference type="Gene3D" id="3.40.50.1820">
    <property type="entry name" value="alpha/beta hydrolase"/>
    <property type="match status" value="2"/>
</dbReference>
<gene>
    <name evidence="3" type="ORF">SAMN05444171_0281</name>
</gene>
<dbReference type="SUPFAM" id="SSF49785">
    <property type="entry name" value="Galactose-binding domain-like"/>
    <property type="match status" value="1"/>
</dbReference>
<dbReference type="InterPro" id="IPR050585">
    <property type="entry name" value="Xaa-Pro_dipeptidyl-ppase/CocE"/>
</dbReference>
<dbReference type="Gene3D" id="2.60.120.260">
    <property type="entry name" value="Galactose-binding domain-like"/>
    <property type="match status" value="1"/>
</dbReference>
<name>A0A1M7KGL2_9BRAD</name>
<dbReference type="SUPFAM" id="SSF53474">
    <property type="entry name" value="alpha/beta-Hydrolases"/>
    <property type="match status" value="1"/>
</dbReference>
<proteinExistence type="predicted"/>
<dbReference type="PANTHER" id="PTHR43056:SF10">
    <property type="entry name" value="COCE_NOND FAMILY, PUTATIVE (AFU_ORTHOLOGUE AFUA_7G00600)-RELATED"/>
    <property type="match status" value="1"/>
</dbReference>
<evidence type="ECO:0000313" key="4">
    <source>
        <dbReference type="Proteomes" id="UP000183208"/>
    </source>
</evidence>
<feature type="domain" description="Xaa-Pro dipeptidyl-peptidase C-terminal" evidence="2">
    <location>
        <begin position="317"/>
        <end position="572"/>
    </location>
</feature>
<organism evidence="3 4">
    <name type="scientific">Bradyrhizobium lablabi</name>
    <dbReference type="NCBI Taxonomy" id="722472"/>
    <lineage>
        <taxon>Bacteria</taxon>
        <taxon>Pseudomonadati</taxon>
        <taxon>Pseudomonadota</taxon>
        <taxon>Alphaproteobacteria</taxon>
        <taxon>Hyphomicrobiales</taxon>
        <taxon>Nitrobacteraceae</taxon>
        <taxon>Bradyrhizobium</taxon>
    </lineage>
</organism>
<protein>
    <recommendedName>
        <fullName evidence="2">Xaa-Pro dipeptidyl-peptidase C-terminal domain-containing protein</fullName>
    </recommendedName>
</protein>
<dbReference type="InterPro" id="IPR013736">
    <property type="entry name" value="Xaa-Pro_dipept_C"/>
</dbReference>
<dbReference type="InterPro" id="IPR029058">
    <property type="entry name" value="AB_hydrolase_fold"/>
</dbReference>
<dbReference type="PANTHER" id="PTHR43056">
    <property type="entry name" value="PEPTIDASE S9 PROLYL OLIGOPEPTIDASE"/>
    <property type="match status" value="1"/>
</dbReference>
<dbReference type="Proteomes" id="UP000183208">
    <property type="component" value="Unassembled WGS sequence"/>
</dbReference>
<dbReference type="EMBL" id="FNTI01000001">
    <property type="protein sequence ID" value="SEB94045.1"/>
    <property type="molecule type" value="Genomic_DNA"/>
</dbReference>
<reference evidence="3 4" key="1">
    <citation type="submission" date="2016-10" db="EMBL/GenBank/DDBJ databases">
        <authorList>
            <person name="de Groot N.N."/>
        </authorList>
    </citation>
    <scope>NUCLEOTIDE SEQUENCE [LARGE SCALE GENOMIC DNA]</scope>
    <source>
        <strain evidence="3 4">GAS522</strain>
    </source>
</reference>
<evidence type="ECO:0000256" key="1">
    <source>
        <dbReference type="ARBA" id="ARBA00022801"/>
    </source>
</evidence>
<dbReference type="Pfam" id="PF08530">
    <property type="entry name" value="PepX_C"/>
    <property type="match status" value="1"/>
</dbReference>
<evidence type="ECO:0000313" key="3">
    <source>
        <dbReference type="EMBL" id="SEB94045.1"/>
    </source>
</evidence>
<dbReference type="RefSeq" id="WP_244524986.1">
    <property type="nucleotide sequence ID" value="NZ_FNTI01000001.1"/>
</dbReference>
<dbReference type="Pfam" id="PF02129">
    <property type="entry name" value="Peptidase_S15"/>
    <property type="match status" value="1"/>
</dbReference>
<sequence length="583" mass="65295">MTTKSEVRDGMRVEWDVEIEMPDGVILRCDIFRPLGEELVPALMTYGPYGKGLAWQDGYQTAWEILERDNPDAVANTSNVYQCWEVPDPEKWVPDGYALVRVDSRGAGRSEGFLAVSSPQETQDMYDCVGWLARQPWCSGKIGMNGISYYGANQWRVAAKRPPHLAAICIWEGYSDSYREASRHGGIFCTFGKNWFNIQVLTLQHGLGDRGRRSRVTGETVCGPETFTDEELARNRVVSRGLLAHPLEDASHRAANGDLSAVEVPLLSAANWGGQGLHLRGNVEGYLGAASKKKWLAFHGGAHWAEFYTDYGVAMQKRFFGHFLKGERTGWEDQPPIQMQIRRPGETKFAVRHENEWPLGRTQWTKFYLDFERMALTIEPSKVASKLDYQAMGEGLTFKTAPFETETEITGPVANRLLLSSKTVDADVFLVLRLFDTDDREVTFFGAVEPHAPIGQGWLRASHRKLDQAKTTPYRPYHSHDELQPLIPDVPVQLDVEIWPTCIVVPKGYRIGLTVLGRDYEWDGAAAFLSTAKNMLKGSGPFLHDDPEDRPSDIFGGTNTLHFDPGNPAFVLLPVIPSSDAAR</sequence>